<dbReference type="Gene3D" id="3.30.70.20">
    <property type="match status" value="2"/>
</dbReference>
<evidence type="ECO:0000256" key="4">
    <source>
        <dbReference type="ARBA" id="ARBA00023014"/>
    </source>
</evidence>
<evidence type="ECO:0000256" key="1">
    <source>
        <dbReference type="ARBA" id="ARBA00022485"/>
    </source>
</evidence>
<dbReference type="Pfam" id="PF12838">
    <property type="entry name" value="Fer4_7"/>
    <property type="match status" value="1"/>
</dbReference>
<dbReference type="InterPro" id="IPR050572">
    <property type="entry name" value="Fe-S_Ferredoxin"/>
</dbReference>
<feature type="domain" description="4Fe-4S ferredoxin-type" evidence="5">
    <location>
        <begin position="194"/>
        <end position="223"/>
    </location>
</feature>
<dbReference type="EMBL" id="JAMJPJ010000035">
    <property type="protein sequence ID" value="MCL7931327.1"/>
    <property type="molecule type" value="Genomic_DNA"/>
</dbReference>
<feature type="domain" description="4Fe-4S ferredoxin-type" evidence="5">
    <location>
        <begin position="429"/>
        <end position="458"/>
    </location>
</feature>
<keyword evidence="1" id="KW-0004">4Fe-4S</keyword>
<keyword evidence="3" id="KW-0408">Iron</keyword>
<reference evidence="6" key="1">
    <citation type="submission" date="2022-05" db="EMBL/GenBank/DDBJ databases">
        <title>Halomonas geminus sp. nov. and Halomonas llamarensis sp. nov. isolated from high-altitude salars of the Atacama Desert.</title>
        <authorList>
            <person name="Hintersatz C."/>
            <person name="Rojas L.A."/>
            <person name="Wei T.-S."/>
            <person name="Kutschke S."/>
            <person name="Lehmann F."/>
            <person name="Jain R."/>
            <person name="Pollmann K."/>
        </authorList>
    </citation>
    <scope>NUCLEOTIDE SEQUENCE</scope>
    <source>
        <strain evidence="6">ATCHA</strain>
    </source>
</reference>
<name>A0ABT0SUD7_9GAMM</name>
<evidence type="ECO:0000313" key="6">
    <source>
        <dbReference type="EMBL" id="MCL7931327.1"/>
    </source>
</evidence>
<sequence length="522" mass="55808">MNQQPFSNGSTCRTPILTRVAAGRAAVNGVTYQSDGVVALISDRASTLLTLASDFTQGRIVAMAPGLAASQTPESWTVVDAAPLRIEGWLGDFRIESTMTETNASHSLTADIIIDLSTHPLLARSVHPPGYLHTDASVMPSDLAAHASELVGTFEKPRYFAYTAEICAHEIAGQTGCTRCLDVCGADAIRSEGALIRVEPHLCQGCSACTLACPTGALSVAQPRRLELLERMNSVIDAREHPPSTLHVVAGGVRPGCDVSESLGLHAVLEVPVIAAFGEELWLAALARGVNRVVLSPEAGLPGDTRQLLDKRLAEIACITEAMGLGQDAISNSSDRHQHEPEPGIAMFHNVFNEPLVLSQDSRKRELLNAALRRWQEALTPGDRQPLELPVGSPIGGISVDLQACVMCSVCAHSCPTASIRYGENEHTARLELAEANCIQCGLCERLCPEDAITLQPRLASAAQRYRWQPLNEVALATCDACGSSHMPVTLLDSMIAKLASTTGAADIERQFRRCPACRHGQ</sequence>
<feature type="domain" description="4Fe-4S ferredoxin-type" evidence="5">
    <location>
        <begin position="396"/>
        <end position="425"/>
    </location>
</feature>
<dbReference type="InterPro" id="IPR017896">
    <property type="entry name" value="4Fe4S_Fe-S-bd"/>
</dbReference>
<organism evidence="6 7">
    <name type="scientific">Halomonas llamarensis</name>
    <dbReference type="NCBI Taxonomy" id="2945104"/>
    <lineage>
        <taxon>Bacteria</taxon>
        <taxon>Pseudomonadati</taxon>
        <taxon>Pseudomonadota</taxon>
        <taxon>Gammaproteobacteria</taxon>
        <taxon>Oceanospirillales</taxon>
        <taxon>Halomonadaceae</taxon>
        <taxon>Halomonas</taxon>
    </lineage>
</organism>
<dbReference type="Pfam" id="PF12837">
    <property type="entry name" value="Fer4_6"/>
    <property type="match status" value="1"/>
</dbReference>
<keyword evidence="2" id="KW-0479">Metal-binding</keyword>
<keyword evidence="7" id="KW-1185">Reference proteome</keyword>
<dbReference type="PANTHER" id="PTHR43687:SF4">
    <property type="entry name" value="BLR5484 PROTEIN"/>
    <property type="match status" value="1"/>
</dbReference>
<dbReference type="Proteomes" id="UP001165308">
    <property type="component" value="Unassembled WGS sequence"/>
</dbReference>
<evidence type="ECO:0000256" key="2">
    <source>
        <dbReference type="ARBA" id="ARBA00022723"/>
    </source>
</evidence>
<dbReference type="SUPFAM" id="SSF54862">
    <property type="entry name" value="4Fe-4S ferredoxins"/>
    <property type="match status" value="1"/>
</dbReference>
<evidence type="ECO:0000256" key="3">
    <source>
        <dbReference type="ARBA" id="ARBA00023004"/>
    </source>
</evidence>
<dbReference type="PROSITE" id="PS51379">
    <property type="entry name" value="4FE4S_FER_2"/>
    <property type="match status" value="3"/>
</dbReference>
<evidence type="ECO:0000259" key="5">
    <source>
        <dbReference type="PROSITE" id="PS51379"/>
    </source>
</evidence>
<gene>
    <name evidence="6" type="ORF">M8006_15305</name>
</gene>
<evidence type="ECO:0000313" key="7">
    <source>
        <dbReference type="Proteomes" id="UP001165308"/>
    </source>
</evidence>
<dbReference type="PANTHER" id="PTHR43687">
    <property type="entry name" value="ADENYLYLSULFATE REDUCTASE, BETA SUBUNIT"/>
    <property type="match status" value="1"/>
</dbReference>
<accession>A0ABT0SUD7</accession>
<proteinExistence type="predicted"/>
<dbReference type="RefSeq" id="WP_250083679.1">
    <property type="nucleotide sequence ID" value="NZ_JAMJPJ010000035.1"/>
</dbReference>
<dbReference type="InterPro" id="IPR017900">
    <property type="entry name" value="4Fe4S_Fe_S_CS"/>
</dbReference>
<dbReference type="PROSITE" id="PS00198">
    <property type="entry name" value="4FE4S_FER_1"/>
    <property type="match status" value="2"/>
</dbReference>
<keyword evidence="4" id="KW-0411">Iron-sulfur</keyword>
<protein>
    <submittedName>
        <fullName evidence="6">4Fe-4S binding protein</fullName>
    </submittedName>
</protein>
<comment type="caution">
    <text evidence="6">The sequence shown here is derived from an EMBL/GenBank/DDBJ whole genome shotgun (WGS) entry which is preliminary data.</text>
</comment>